<accession>A0A7W7RS14</accession>
<reference evidence="1 2" key="1">
    <citation type="submission" date="2020-08" db="EMBL/GenBank/DDBJ databases">
        <title>Sequencing the genomes of 1000 actinobacteria strains.</title>
        <authorList>
            <person name="Klenk H.-P."/>
        </authorList>
    </citation>
    <scope>NUCLEOTIDE SEQUENCE [LARGE SCALE GENOMIC DNA]</scope>
    <source>
        <strain evidence="1 2">DSM 43023</strain>
    </source>
</reference>
<keyword evidence="2" id="KW-1185">Reference proteome</keyword>
<sequence length="244" mass="26459">MPSVQIMDDLLRAIAAFEVEEFDLPVEPDALTAARRSLADSGLLLLGEVHGVRENPLVILTLMRLLGLDNLALEWPEELTGFLRDGTPADHPFWWLGDGRITAGHFAVLGELGPLPVMLFDSMRYFTGDWSARDAGMAAKVLETTAPTLVVAGNAHTELARTVNGLPMGACLTKARPGVRDIRLRYGRGGYYNGESRSFDGATGPAGLHLDSDALVFNLPEVKEATVPHLPPARLREELARIGL</sequence>
<name>A0A7W7RS14_9ACTN</name>
<gene>
    <name evidence="1" type="ORF">FHR32_000853</name>
</gene>
<dbReference type="EMBL" id="JACHJU010000001">
    <property type="protein sequence ID" value="MBB4936548.1"/>
    <property type="molecule type" value="Genomic_DNA"/>
</dbReference>
<dbReference type="RefSeq" id="WP_184753082.1">
    <property type="nucleotide sequence ID" value="NZ_BAABEK010000151.1"/>
</dbReference>
<evidence type="ECO:0000313" key="2">
    <source>
        <dbReference type="Proteomes" id="UP000534286"/>
    </source>
</evidence>
<comment type="caution">
    <text evidence="1">The sequence shown here is derived from an EMBL/GenBank/DDBJ whole genome shotgun (WGS) entry which is preliminary data.</text>
</comment>
<protein>
    <submittedName>
        <fullName evidence="1">Uncharacterized protein</fullName>
    </submittedName>
</protein>
<proteinExistence type="predicted"/>
<evidence type="ECO:0000313" key="1">
    <source>
        <dbReference type="EMBL" id="MBB4936548.1"/>
    </source>
</evidence>
<dbReference type="AlphaFoldDB" id="A0A7W7RS14"/>
<organism evidence="1 2">
    <name type="scientific">Streptosporangium album</name>
    <dbReference type="NCBI Taxonomy" id="47479"/>
    <lineage>
        <taxon>Bacteria</taxon>
        <taxon>Bacillati</taxon>
        <taxon>Actinomycetota</taxon>
        <taxon>Actinomycetes</taxon>
        <taxon>Streptosporangiales</taxon>
        <taxon>Streptosporangiaceae</taxon>
        <taxon>Streptosporangium</taxon>
    </lineage>
</organism>
<dbReference type="Proteomes" id="UP000534286">
    <property type="component" value="Unassembled WGS sequence"/>
</dbReference>